<dbReference type="Pfam" id="PF02810">
    <property type="entry name" value="SEC-C"/>
    <property type="match status" value="1"/>
</dbReference>
<comment type="caution">
    <text evidence="2">The sequence shown here is derived from an EMBL/GenBank/DDBJ whole genome shotgun (WGS) entry which is preliminary data.</text>
</comment>
<protein>
    <submittedName>
        <fullName evidence="2">SEC-C motif domain protein</fullName>
    </submittedName>
</protein>
<dbReference type="EMBL" id="ACJM01000001">
    <property type="protein sequence ID" value="EEG78895.1"/>
    <property type="molecule type" value="Genomic_DNA"/>
</dbReference>
<feature type="region of interest" description="Disordered" evidence="1">
    <location>
        <begin position="1"/>
        <end position="20"/>
    </location>
</feature>
<dbReference type="RefSeq" id="WP_008513937.1">
    <property type="nucleotide sequence ID" value="NZ_ACJM01000001.1"/>
</dbReference>
<keyword evidence="3" id="KW-1185">Reference proteome</keyword>
<feature type="compositionally biased region" description="Polar residues" evidence="1">
    <location>
        <begin position="366"/>
        <end position="375"/>
    </location>
</feature>
<proteinExistence type="predicted"/>
<reference evidence="2 3" key="1">
    <citation type="submission" date="2009-02" db="EMBL/GenBank/DDBJ databases">
        <title>Sequencing of the draft genome and assembly of Dethiobacter alkaliphilus AHT 1.</title>
        <authorList>
            <consortium name="US DOE Joint Genome Institute (JGI-PGF)"/>
            <person name="Lucas S."/>
            <person name="Copeland A."/>
            <person name="Lapidus A."/>
            <person name="Glavina del Rio T."/>
            <person name="Dalin E."/>
            <person name="Tice H."/>
            <person name="Bruce D."/>
            <person name="Goodwin L."/>
            <person name="Pitluck S."/>
            <person name="Larimer F."/>
            <person name="Land M.L."/>
            <person name="Hauser L."/>
            <person name="Muyzer G."/>
        </authorList>
    </citation>
    <scope>NUCLEOTIDE SEQUENCE [LARGE SCALE GENOMIC DNA]</scope>
    <source>
        <strain evidence="2 3">AHT 1</strain>
    </source>
</reference>
<organism evidence="2 3">
    <name type="scientific">Dethiobacter alkaliphilus AHT 1</name>
    <dbReference type="NCBI Taxonomy" id="555088"/>
    <lineage>
        <taxon>Bacteria</taxon>
        <taxon>Bacillati</taxon>
        <taxon>Bacillota</taxon>
        <taxon>Dethiobacteria</taxon>
        <taxon>Dethiobacterales</taxon>
        <taxon>Dethiobacteraceae</taxon>
        <taxon>Dethiobacter</taxon>
    </lineage>
</organism>
<name>C0GCG0_DETAL</name>
<dbReference type="OrthoDB" id="9814022at2"/>
<sequence>MDRRTEKALSDMVGKESGHIRELQEKKEKRFWRNVDTSGSLSEAIEGLTKDEMDKIRKNLSLKGLSSLTKADLAAELVKVIPAEFETLLYSLDRERYELIKAVAANSGSLDNVDISMKKASALMGYGLAFAGMKQGKKVLFLPSELVELFVRTDGDKLEKTVERNTQWLRLTSGMIYYYGVMDVELITEKISELTGRDVNPSEFLEVILHAFGYYGEMRYSQYSIYDHRVADPGKIVDEQKTKSGLNYYPFTTEEFLKAGEPGYIDRTPAMDKFINLLLKYYKLKDEETNEIAWQLIKSINQGAKPEELLQYLQTQVEIPSFDFAQLLTAEIMNLYNNTRQWALKGYTPNELSQKNKKPLTPLGTPPSTAAQKESNVIDLKTRKKIGRNEPCPCGSMKKYKKCCGK</sequence>
<dbReference type="Gene3D" id="3.10.450.50">
    <property type="match status" value="1"/>
</dbReference>
<feature type="region of interest" description="Disordered" evidence="1">
    <location>
        <begin position="353"/>
        <end position="375"/>
    </location>
</feature>
<dbReference type="STRING" id="555088.DealDRAFT_0169"/>
<dbReference type="AlphaFoldDB" id="C0GCG0"/>
<accession>C0GCG0</accession>
<evidence type="ECO:0000256" key="1">
    <source>
        <dbReference type="SAM" id="MobiDB-lite"/>
    </source>
</evidence>
<dbReference type="SUPFAM" id="SSF103642">
    <property type="entry name" value="Sec-C motif"/>
    <property type="match status" value="1"/>
</dbReference>
<dbReference type="InterPro" id="IPR004027">
    <property type="entry name" value="SEC_C_motif"/>
</dbReference>
<evidence type="ECO:0000313" key="2">
    <source>
        <dbReference type="EMBL" id="EEG78895.1"/>
    </source>
</evidence>
<gene>
    <name evidence="2" type="ORF">DealDRAFT_0169</name>
</gene>
<evidence type="ECO:0000313" key="3">
    <source>
        <dbReference type="Proteomes" id="UP000006443"/>
    </source>
</evidence>
<dbReference type="eggNOG" id="COG3012">
    <property type="taxonomic scope" value="Bacteria"/>
</dbReference>
<dbReference type="Proteomes" id="UP000006443">
    <property type="component" value="Unassembled WGS sequence"/>
</dbReference>